<dbReference type="SUPFAM" id="SSF56281">
    <property type="entry name" value="Metallo-hydrolase/oxidoreductase"/>
    <property type="match status" value="1"/>
</dbReference>
<dbReference type="PANTHER" id="PTHR11203:SF37">
    <property type="entry name" value="INTEGRATOR COMPLEX SUBUNIT 11"/>
    <property type="match status" value="1"/>
</dbReference>
<dbReference type="GO" id="GO:0004521">
    <property type="term" value="F:RNA endonuclease activity"/>
    <property type="evidence" value="ECO:0007669"/>
    <property type="project" value="TreeGrafter"/>
</dbReference>
<dbReference type="SMART" id="SM00849">
    <property type="entry name" value="Lactamase_B"/>
    <property type="match status" value="1"/>
</dbReference>
<keyword evidence="5" id="KW-1185">Reference proteome</keyword>
<dbReference type="Proteomes" id="UP000243451">
    <property type="component" value="Unassembled WGS sequence"/>
</dbReference>
<dbReference type="Pfam" id="PF07521">
    <property type="entry name" value="RMMBL"/>
    <property type="match status" value="1"/>
</dbReference>
<dbReference type="Gene3D" id="3.60.15.10">
    <property type="entry name" value="Ribonuclease Z/Hydroxyacylglutathione hydrolase-like"/>
    <property type="match status" value="1"/>
</dbReference>
<dbReference type="InterPro" id="IPR050698">
    <property type="entry name" value="MBL"/>
</dbReference>
<dbReference type="InterPro" id="IPR011108">
    <property type="entry name" value="RMMBL"/>
</dbReference>
<dbReference type="Gene3D" id="3.40.50.10890">
    <property type="match status" value="1"/>
</dbReference>
<dbReference type="Pfam" id="PF16661">
    <property type="entry name" value="Lactamase_B_6"/>
    <property type="match status" value="1"/>
</dbReference>
<evidence type="ECO:0000256" key="1">
    <source>
        <dbReference type="ARBA" id="ARBA00022801"/>
    </source>
</evidence>
<evidence type="ECO:0000259" key="2">
    <source>
        <dbReference type="SMART" id="SM00849"/>
    </source>
</evidence>
<protein>
    <submittedName>
        <fullName evidence="4">MBL fold metallo-hydrolase</fullName>
    </submittedName>
</protein>
<dbReference type="RefSeq" id="WP_104739149.1">
    <property type="nucleotide sequence ID" value="NZ_BMHR01000013.1"/>
</dbReference>
<dbReference type="Pfam" id="PF10996">
    <property type="entry name" value="Beta-Casp"/>
    <property type="match status" value="1"/>
</dbReference>
<dbReference type="SMART" id="SM01027">
    <property type="entry name" value="Beta-Casp"/>
    <property type="match status" value="1"/>
</dbReference>
<feature type="domain" description="Beta-Casp" evidence="3">
    <location>
        <begin position="255"/>
        <end position="383"/>
    </location>
</feature>
<evidence type="ECO:0000313" key="5">
    <source>
        <dbReference type="Proteomes" id="UP000243451"/>
    </source>
</evidence>
<dbReference type="PANTHER" id="PTHR11203">
    <property type="entry name" value="CLEAVAGE AND POLYADENYLATION SPECIFICITY FACTOR FAMILY MEMBER"/>
    <property type="match status" value="1"/>
</dbReference>
<dbReference type="AlphaFoldDB" id="A0A2P4ESY0"/>
<evidence type="ECO:0000259" key="3">
    <source>
        <dbReference type="SMART" id="SM01027"/>
    </source>
</evidence>
<sequence length="467" mass="52163">MASIRFLGAAQEVTGSCHLLSSPAVGKVLLDCGMHQGGDAVDRLQEERFAFKPAEIDAVILSHAHIDHSGLLPKLVSEGFRGPIYCTRATADLLQVMLNDAAGLYERDLERENLRRSRRGSPELQPAFTRADVERVFKQCSPQRYHQSFAIGEAGSVTFHDAGHILGSAIVELTLQEQGREKRLVFSGDLGKKDSVLLFDPEVLTRADVVMMEGTYGDRDHRTLGNTLEQFEQVLSEAWERGGNVMIPAFAVGRTQELLFYLGQLHEQGKLDNWQVFLDSPMAIEVTRLYDRWLGQLDCEGAKGLCSGDQTLLRDFLPRLQLTPSTDESMMINKIKRGALIIAGSGMCTGGRIRHHFKQRIWDERNTIVFVGYQARNTLGRILIDGVKRIKLFREEYLVRAQIETLGGFSAHAGQTGLVDWVSHFENNPRVVLVHGEADALDALAKRLWDEHQIEAMIPTPGQSMAF</sequence>
<dbReference type="EMBL" id="PPSK01000014">
    <property type="protein sequence ID" value="POB02245.1"/>
    <property type="molecule type" value="Genomic_DNA"/>
</dbReference>
<dbReference type="OrthoDB" id="9803916at2"/>
<name>A0A2P4ESY0_9GAMM</name>
<reference evidence="4 5" key="1">
    <citation type="submission" date="2018-01" db="EMBL/GenBank/DDBJ databases">
        <title>Draft genome of the type strain Pseudomonas oceani DSM 100277 isolated from the deep water in Okinawa trough, northwestern Pacific Ocean.</title>
        <authorList>
            <person name="Gomila M."/>
            <person name="Mulet M."/>
            <person name="Garcia-Valdes E."/>
            <person name="Lalucat J."/>
        </authorList>
    </citation>
    <scope>NUCLEOTIDE SEQUENCE [LARGE SCALE GENOMIC DNA]</scope>
    <source>
        <strain evidence="4 5">DSM 100277</strain>
    </source>
</reference>
<feature type="domain" description="Metallo-beta-lactamase" evidence="2">
    <location>
        <begin position="14"/>
        <end position="239"/>
    </location>
</feature>
<dbReference type="GO" id="GO:0016787">
    <property type="term" value="F:hydrolase activity"/>
    <property type="evidence" value="ECO:0007669"/>
    <property type="project" value="UniProtKB-KW"/>
</dbReference>
<dbReference type="CDD" id="cd16295">
    <property type="entry name" value="TTHA0252-CPSF-like_MBL-fold"/>
    <property type="match status" value="1"/>
</dbReference>
<evidence type="ECO:0000313" key="4">
    <source>
        <dbReference type="EMBL" id="POB02245.1"/>
    </source>
</evidence>
<accession>A0A2P4ESY0</accession>
<dbReference type="InterPro" id="IPR022712">
    <property type="entry name" value="Beta_Casp"/>
</dbReference>
<keyword evidence="1 4" id="KW-0378">Hydrolase</keyword>
<comment type="caution">
    <text evidence="4">The sequence shown here is derived from an EMBL/GenBank/DDBJ whole genome shotgun (WGS) entry which is preliminary data.</text>
</comment>
<proteinExistence type="predicted"/>
<dbReference type="InterPro" id="IPR036866">
    <property type="entry name" value="RibonucZ/Hydroxyglut_hydro"/>
</dbReference>
<gene>
    <name evidence="4" type="ORF">C1949_14275</name>
</gene>
<dbReference type="InterPro" id="IPR001279">
    <property type="entry name" value="Metallo-B-lactamas"/>
</dbReference>
<organism evidence="4 5">
    <name type="scientific">Halopseudomonas oceani</name>
    <dbReference type="NCBI Taxonomy" id="1708783"/>
    <lineage>
        <taxon>Bacteria</taxon>
        <taxon>Pseudomonadati</taxon>
        <taxon>Pseudomonadota</taxon>
        <taxon>Gammaproteobacteria</taxon>
        <taxon>Pseudomonadales</taxon>
        <taxon>Pseudomonadaceae</taxon>
        <taxon>Halopseudomonas</taxon>
    </lineage>
</organism>